<evidence type="ECO:0008006" key="4">
    <source>
        <dbReference type="Google" id="ProtNLM"/>
    </source>
</evidence>
<gene>
    <name evidence="2" type="ORF">N7Z68_04590</name>
</gene>
<feature type="signal peptide" evidence="1">
    <location>
        <begin position="1"/>
        <end position="17"/>
    </location>
</feature>
<keyword evidence="1" id="KW-0732">Signal</keyword>
<keyword evidence="3" id="KW-1185">Reference proteome</keyword>
<evidence type="ECO:0000313" key="2">
    <source>
        <dbReference type="EMBL" id="MDE5412653.1"/>
    </source>
</evidence>
<protein>
    <recommendedName>
        <fullName evidence="4">DUF5067 domain-containing protein</fullName>
    </recommendedName>
</protein>
<comment type="caution">
    <text evidence="2">The sequence shown here is derived from an EMBL/GenBank/DDBJ whole genome shotgun (WGS) entry which is preliminary data.</text>
</comment>
<reference evidence="2" key="1">
    <citation type="submission" date="2024-05" db="EMBL/GenBank/DDBJ databases">
        <title>Alkalihalobacillus sp. strain MEB203 novel alkaliphilic bacterium from Lonar Lake, India.</title>
        <authorList>
            <person name="Joshi A."/>
            <person name="Thite S."/>
            <person name="Mengade P."/>
        </authorList>
    </citation>
    <scope>NUCLEOTIDE SEQUENCE</scope>
    <source>
        <strain evidence="2">MEB 203</strain>
    </source>
</reference>
<proteinExistence type="predicted"/>
<organism evidence="2 3">
    <name type="scientific">Alkalihalobacterium chitinilyticum</name>
    <dbReference type="NCBI Taxonomy" id="2980103"/>
    <lineage>
        <taxon>Bacteria</taxon>
        <taxon>Bacillati</taxon>
        <taxon>Bacillota</taxon>
        <taxon>Bacilli</taxon>
        <taxon>Bacillales</taxon>
        <taxon>Bacillaceae</taxon>
        <taxon>Alkalihalobacterium</taxon>
    </lineage>
</organism>
<dbReference type="Proteomes" id="UP001148125">
    <property type="component" value="Unassembled WGS sequence"/>
</dbReference>
<evidence type="ECO:0000313" key="3">
    <source>
        <dbReference type="Proteomes" id="UP001148125"/>
    </source>
</evidence>
<dbReference type="RefSeq" id="WP_275117282.1">
    <property type="nucleotide sequence ID" value="NZ_JAOTPO010000002.1"/>
</dbReference>
<dbReference type="PROSITE" id="PS51257">
    <property type="entry name" value="PROKAR_LIPOPROTEIN"/>
    <property type="match status" value="1"/>
</dbReference>
<feature type="chain" id="PRO_5047098536" description="DUF5067 domain-containing protein" evidence="1">
    <location>
        <begin position="18"/>
        <end position="146"/>
    </location>
</feature>
<dbReference type="EMBL" id="JAOTPO010000002">
    <property type="protein sequence ID" value="MDE5412653.1"/>
    <property type="molecule type" value="Genomic_DNA"/>
</dbReference>
<evidence type="ECO:0000256" key="1">
    <source>
        <dbReference type="SAM" id="SignalP"/>
    </source>
</evidence>
<name>A0ABT5VB05_9BACI</name>
<sequence length="146" mass="16525">MHFLKLILLSLTLFVLASCGPQLEIQGDMEQSRIIMDEDRNLLTFYVRLENTSNLSSPNLFAKFELLNEELVEAFGQETLVFVNESQVPEAFKIGANSGFFIGESFEVEQTFAEEELTEAVEVVIFDEAGDDITRFTITNVELETN</sequence>
<accession>A0ABT5VB05</accession>